<organism evidence="1 2">
    <name type="scientific">Poritiphilus flavus</name>
    <dbReference type="NCBI Taxonomy" id="2697053"/>
    <lineage>
        <taxon>Bacteria</taxon>
        <taxon>Pseudomonadati</taxon>
        <taxon>Bacteroidota</taxon>
        <taxon>Flavobacteriia</taxon>
        <taxon>Flavobacteriales</taxon>
        <taxon>Flavobacteriaceae</taxon>
        <taxon>Poritiphilus</taxon>
    </lineage>
</organism>
<gene>
    <name evidence="1" type="ORF">GTQ38_19150</name>
</gene>
<dbReference type="Proteomes" id="UP000475249">
    <property type="component" value="Unassembled WGS sequence"/>
</dbReference>
<dbReference type="EMBL" id="WXYO01000008">
    <property type="protein sequence ID" value="NAS14136.1"/>
    <property type="molecule type" value="Genomic_DNA"/>
</dbReference>
<sequence>MAKRIKINLGDIFKIQTKKGYAFMQCVHSDKLEGEIIKVFYKIWDNSEQTIDDILKSDFFLVGFPLKYALKQGIVALVGNSDIGFFEKPKFMRSPHQIGEEKLGWHIIDTATMKRKLVKTLNDEQKKLSPWGIWNDTLLIENLDSGWRLEEWI</sequence>
<name>A0A6L9EHJ4_9FLAO</name>
<proteinExistence type="predicted"/>
<reference evidence="1 2" key="1">
    <citation type="submission" date="2020-01" db="EMBL/GenBank/DDBJ databases">
        <title>Bacteria diversity of Porities sp.</title>
        <authorList>
            <person name="Wang G."/>
        </authorList>
    </citation>
    <scope>NUCLEOTIDE SEQUENCE [LARGE SCALE GENOMIC DNA]</scope>
    <source>
        <strain evidence="1 2">R33</strain>
    </source>
</reference>
<keyword evidence="2" id="KW-1185">Reference proteome</keyword>
<comment type="caution">
    <text evidence="1">The sequence shown here is derived from an EMBL/GenBank/DDBJ whole genome shotgun (WGS) entry which is preliminary data.</text>
</comment>
<dbReference type="RefSeq" id="WP_161437162.1">
    <property type="nucleotide sequence ID" value="NZ_WXYO01000008.1"/>
</dbReference>
<evidence type="ECO:0000313" key="1">
    <source>
        <dbReference type="EMBL" id="NAS14136.1"/>
    </source>
</evidence>
<protein>
    <recommendedName>
        <fullName evidence="3">Immunity protein 26</fullName>
    </recommendedName>
</protein>
<accession>A0A6L9EHJ4</accession>
<evidence type="ECO:0000313" key="2">
    <source>
        <dbReference type="Proteomes" id="UP000475249"/>
    </source>
</evidence>
<dbReference type="AlphaFoldDB" id="A0A6L9EHJ4"/>
<evidence type="ECO:0008006" key="3">
    <source>
        <dbReference type="Google" id="ProtNLM"/>
    </source>
</evidence>